<name>A0A9D4GHU2_DREPO</name>
<comment type="caution">
    <text evidence="1">The sequence shown here is derived from an EMBL/GenBank/DDBJ whole genome shotgun (WGS) entry which is preliminary data.</text>
</comment>
<gene>
    <name evidence="1" type="ORF">DPMN_144183</name>
</gene>
<reference evidence="1" key="1">
    <citation type="journal article" date="2019" name="bioRxiv">
        <title>The Genome of the Zebra Mussel, Dreissena polymorpha: A Resource for Invasive Species Research.</title>
        <authorList>
            <person name="McCartney M.A."/>
            <person name="Auch B."/>
            <person name="Kono T."/>
            <person name="Mallez S."/>
            <person name="Zhang Y."/>
            <person name="Obille A."/>
            <person name="Becker A."/>
            <person name="Abrahante J.E."/>
            <person name="Garbe J."/>
            <person name="Badalamenti J.P."/>
            <person name="Herman A."/>
            <person name="Mangelson H."/>
            <person name="Liachko I."/>
            <person name="Sullivan S."/>
            <person name="Sone E.D."/>
            <person name="Koren S."/>
            <person name="Silverstein K.A.T."/>
            <person name="Beckman K.B."/>
            <person name="Gohl D.M."/>
        </authorList>
    </citation>
    <scope>NUCLEOTIDE SEQUENCE</scope>
    <source>
        <strain evidence="1">Duluth1</strain>
        <tissue evidence="1">Whole animal</tissue>
    </source>
</reference>
<sequence>MQTLPFRRMTMIITTGQIQEQTGAARETRWLQTGRVWTTVAGNIPVLMRTMMLTQTARTPTRIASS</sequence>
<dbReference type="Proteomes" id="UP000828390">
    <property type="component" value="Unassembled WGS sequence"/>
</dbReference>
<reference evidence="1" key="2">
    <citation type="submission" date="2020-11" db="EMBL/GenBank/DDBJ databases">
        <authorList>
            <person name="McCartney M.A."/>
            <person name="Auch B."/>
            <person name="Kono T."/>
            <person name="Mallez S."/>
            <person name="Becker A."/>
            <person name="Gohl D.M."/>
            <person name="Silverstein K.A.T."/>
            <person name="Koren S."/>
            <person name="Bechman K.B."/>
            <person name="Herman A."/>
            <person name="Abrahante J.E."/>
            <person name="Garbe J."/>
        </authorList>
    </citation>
    <scope>NUCLEOTIDE SEQUENCE</scope>
    <source>
        <strain evidence="1">Duluth1</strain>
        <tissue evidence="1">Whole animal</tissue>
    </source>
</reference>
<evidence type="ECO:0000313" key="2">
    <source>
        <dbReference type="Proteomes" id="UP000828390"/>
    </source>
</evidence>
<accession>A0A9D4GHU2</accession>
<organism evidence="1 2">
    <name type="scientific">Dreissena polymorpha</name>
    <name type="common">Zebra mussel</name>
    <name type="synonym">Mytilus polymorpha</name>
    <dbReference type="NCBI Taxonomy" id="45954"/>
    <lineage>
        <taxon>Eukaryota</taxon>
        <taxon>Metazoa</taxon>
        <taxon>Spiralia</taxon>
        <taxon>Lophotrochozoa</taxon>
        <taxon>Mollusca</taxon>
        <taxon>Bivalvia</taxon>
        <taxon>Autobranchia</taxon>
        <taxon>Heteroconchia</taxon>
        <taxon>Euheterodonta</taxon>
        <taxon>Imparidentia</taxon>
        <taxon>Neoheterodontei</taxon>
        <taxon>Myida</taxon>
        <taxon>Dreissenoidea</taxon>
        <taxon>Dreissenidae</taxon>
        <taxon>Dreissena</taxon>
    </lineage>
</organism>
<keyword evidence="2" id="KW-1185">Reference proteome</keyword>
<dbReference type="AlphaFoldDB" id="A0A9D4GHU2"/>
<evidence type="ECO:0000313" key="1">
    <source>
        <dbReference type="EMBL" id="KAH3815653.1"/>
    </source>
</evidence>
<protein>
    <submittedName>
        <fullName evidence="1">Uncharacterized protein</fullName>
    </submittedName>
</protein>
<proteinExistence type="predicted"/>
<dbReference type="EMBL" id="JAIWYP010000006">
    <property type="protein sequence ID" value="KAH3815653.1"/>
    <property type="molecule type" value="Genomic_DNA"/>
</dbReference>